<dbReference type="SUPFAM" id="SSF52540">
    <property type="entry name" value="P-loop containing nucleoside triphosphate hydrolases"/>
    <property type="match status" value="1"/>
</dbReference>
<reference evidence="4" key="1">
    <citation type="submission" date="2017-06" db="EMBL/GenBank/DDBJ databases">
        <title>Capnocytophaga spp. assemblies.</title>
        <authorList>
            <person name="Gulvik C.A."/>
        </authorList>
    </citation>
    <scope>NUCLEOTIDE SEQUENCE [LARGE SCALE GENOMIC DNA]</scope>
    <source>
        <strain evidence="4">H4486</strain>
    </source>
</reference>
<dbReference type="Pfam" id="PF13538">
    <property type="entry name" value="UvrD_C_2"/>
    <property type="match status" value="1"/>
</dbReference>
<dbReference type="RefSeq" id="WP_095902063.1">
    <property type="nucleotide sequence ID" value="NZ_CP022383.1"/>
</dbReference>
<evidence type="ECO:0000313" key="4">
    <source>
        <dbReference type="Proteomes" id="UP000217334"/>
    </source>
</evidence>
<evidence type="ECO:0000259" key="2">
    <source>
        <dbReference type="Pfam" id="PF13538"/>
    </source>
</evidence>
<keyword evidence="3" id="KW-0547">Nucleotide-binding</keyword>
<dbReference type="Proteomes" id="UP000217334">
    <property type="component" value="Chromosome"/>
</dbReference>
<proteinExistence type="predicted"/>
<dbReference type="InterPro" id="IPR027785">
    <property type="entry name" value="UvrD-like_helicase_C"/>
</dbReference>
<dbReference type="InterPro" id="IPR000212">
    <property type="entry name" value="DNA_helicase_UvrD/REP"/>
</dbReference>
<evidence type="ECO:0000313" key="3">
    <source>
        <dbReference type="EMBL" id="ATA80313.1"/>
    </source>
</evidence>
<keyword evidence="3" id="KW-0378">Hydrolase</keyword>
<sequence>MEQLNNRLYISCNETLNNKSVINKFKTYLSEEEDKATQIYIITAPLGGKYTYDYEENALVLLIPKHKIIFLNLSDKRSPDFENYYEDFIEDLASISDKYEYKGYIGRPRDWKENNTAKANLEDFNKGSLKEFLTSFELKDSKEQRIGEYLISLLIGSINDIQQKGIEVPETLLEKVKKNIVLFDGDQTRFIYREFSNKIVTIQGLSGTGKTELLLHKLKDIYLKEKNSKIFFTCHSVALANTLKERVPSFFNFMKVDEQIEWEKRLWVSRAWGSQKDINSGLYSYICNFYNIPFLGFGYNVDYNKIFSEALDFLNNIPSEDFEYAFDYILVDERQDFPEVFFKVCEKVAKEKVFIAGDVFQDIFENLDKKQLEVDIILNKCYRTDPRTLMFAHSVGLGLFEKDKFNWFDDEGWRAFGYILERDNNELHLTREPIRRFEDVNTDNFESVEIVKSTHANEIISIIKKIIDKDKNTKPDDISIILLDDNKKIYQYIDTLSNNINTTFNWTVNRGYETKQKIENTLYISNPNNIKGLEFPYVICVTGGIQNTYKYRNILYTMLTRSFIQSYLLLNPTENLEEIEKGLSIINDKKYIRTVEPTEEEKEKIQSNLIQFKNKPSLSYEDFLNGIFNDLNIPEESRKLIKNILKDSKIERFDREKTISFVKANKDFY</sequence>
<dbReference type="Gene3D" id="3.40.50.300">
    <property type="entry name" value="P-loop containing nucleotide triphosphate hydrolases"/>
    <property type="match status" value="2"/>
</dbReference>
<dbReference type="EMBL" id="CP022383">
    <property type="protein sequence ID" value="ATA80313.1"/>
    <property type="molecule type" value="Genomic_DNA"/>
</dbReference>
<dbReference type="GO" id="GO:0005524">
    <property type="term" value="F:ATP binding"/>
    <property type="evidence" value="ECO:0007669"/>
    <property type="project" value="InterPro"/>
</dbReference>
<protein>
    <recommendedName>
        <fullName evidence="1">DNA 3'-5' helicase II</fullName>
    </recommendedName>
</protein>
<organism evidence="3 4">
    <name type="scientific">Capnocytophaga sputigena</name>
    <dbReference type="NCBI Taxonomy" id="1019"/>
    <lineage>
        <taxon>Bacteria</taxon>
        <taxon>Pseudomonadati</taxon>
        <taxon>Bacteroidota</taxon>
        <taxon>Flavobacteriia</taxon>
        <taxon>Flavobacteriales</taxon>
        <taxon>Flavobacteriaceae</taxon>
        <taxon>Capnocytophaga</taxon>
    </lineage>
</organism>
<dbReference type="GO" id="GO:0000725">
    <property type="term" value="P:recombinational repair"/>
    <property type="evidence" value="ECO:0007669"/>
    <property type="project" value="TreeGrafter"/>
</dbReference>
<evidence type="ECO:0000256" key="1">
    <source>
        <dbReference type="ARBA" id="ARBA00034923"/>
    </source>
</evidence>
<dbReference type="GO" id="GO:0003677">
    <property type="term" value="F:DNA binding"/>
    <property type="evidence" value="ECO:0007669"/>
    <property type="project" value="InterPro"/>
</dbReference>
<dbReference type="PANTHER" id="PTHR11070:SF2">
    <property type="entry name" value="ATP-DEPENDENT DNA HELICASE SRS2"/>
    <property type="match status" value="1"/>
</dbReference>
<accession>A0A250F5A1</accession>
<dbReference type="AlphaFoldDB" id="A0A250F5A1"/>
<feature type="domain" description="UvrD-like helicase C-terminal" evidence="2">
    <location>
        <begin position="522"/>
        <end position="568"/>
    </location>
</feature>
<gene>
    <name evidence="3" type="ORF">CGC59_11770</name>
</gene>
<dbReference type="GO" id="GO:0043138">
    <property type="term" value="F:3'-5' DNA helicase activity"/>
    <property type="evidence" value="ECO:0007669"/>
    <property type="project" value="TreeGrafter"/>
</dbReference>
<dbReference type="PANTHER" id="PTHR11070">
    <property type="entry name" value="UVRD / RECB / PCRA DNA HELICASE FAMILY MEMBER"/>
    <property type="match status" value="1"/>
</dbReference>
<keyword evidence="3" id="KW-0347">Helicase</keyword>
<name>A0A250F5A1_CAPSP</name>
<keyword evidence="3" id="KW-0067">ATP-binding</keyword>
<dbReference type="InterPro" id="IPR027417">
    <property type="entry name" value="P-loop_NTPase"/>
</dbReference>